<proteinExistence type="inferred from homology"/>
<name>A0A1A9VMF6_GLOAU</name>
<accession>A0A1A9VMF6</accession>
<dbReference type="GO" id="GO:0005737">
    <property type="term" value="C:cytoplasm"/>
    <property type="evidence" value="ECO:0007669"/>
    <property type="project" value="TreeGrafter"/>
</dbReference>
<feature type="transmembrane region" description="Helical" evidence="5">
    <location>
        <begin position="816"/>
        <end position="841"/>
    </location>
</feature>
<feature type="compositionally biased region" description="Polar residues" evidence="4">
    <location>
        <begin position="696"/>
        <end position="711"/>
    </location>
</feature>
<feature type="region of interest" description="Disordered" evidence="4">
    <location>
        <begin position="134"/>
        <end position="160"/>
    </location>
</feature>
<evidence type="ECO:0000259" key="8">
    <source>
        <dbReference type="Pfam" id="PF18201"/>
    </source>
</evidence>
<evidence type="ECO:0000256" key="4">
    <source>
        <dbReference type="SAM" id="MobiDB-lite"/>
    </source>
</evidence>
<feature type="region of interest" description="Disordered" evidence="4">
    <location>
        <begin position="932"/>
        <end position="951"/>
    </location>
</feature>
<evidence type="ECO:0000256" key="5">
    <source>
        <dbReference type="SAM" id="Phobius"/>
    </source>
</evidence>
<feature type="transmembrane region" description="Helical" evidence="5">
    <location>
        <begin position="853"/>
        <end position="878"/>
    </location>
</feature>
<evidence type="ECO:0000259" key="6">
    <source>
        <dbReference type="Pfam" id="PF08190"/>
    </source>
</evidence>
<reference evidence="9" key="1">
    <citation type="submission" date="2020-05" db="UniProtKB">
        <authorList>
            <consortium name="EnsemblMetazoa"/>
        </authorList>
    </citation>
    <scope>IDENTIFICATION</scope>
    <source>
        <strain evidence="9">TTRI</strain>
    </source>
</reference>
<dbReference type="AlphaFoldDB" id="A0A1A9VMF6"/>
<comment type="function">
    <text evidence="3">Involved in the assembly of C/D box small nucleolar ribonucleoprotein (snoRNP) particles. Recruits the SWI/SNF complex to the core promoter of rRNA genes and enhances pre-rRNA transcription. Mediates interaction of TELO2 with the R2TP complex which is necessary for the stability of MTOR and SMG1. Positively regulates the assembly and activity of the mTORC1 complex.</text>
</comment>
<dbReference type="GO" id="GO:0006364">
    <property type="term" value="P:rRNA processing"/>
    <property type="evidence" value="ECO:0007669"/>
    <property type="project" value="TreeGrafter"/>
</dbReference>
<protein>
    <recommendedName>
        <fullName evidence="2">PIH1 domain-containing protein 1</fullName>
    </recommendedName>
</protein>
<organism evidence="9 10">
    <name type="scientific">Glossina austeni</name>
    <name type="common">Savannah tsetse fly</name>
    <dbReference type="NCBI Taxonomy" id="7395"/>
    <lineage>
        <taxon>Eukaryota</taxon>
        <taxon>Metazoa</taxon>
        <taxon>Ecdysozoa</taxon>
        <taxon>Arthropoda</taxon>
        <taxon>Hexapoda</taxon>
        <taxon>Insecta</taxon>
        <taxon>Pterygota</taxon>
        <taxon>Neoptera</taxon>
        <taxon>Endopterygota</taxon>
        <taxon>Diptera</taxon>
        <taxon>Brachycera</taxon>
        <taxon>Muscomorpha</taxon>
        <taxon>Hippoboscoidea</taxon>
        <taxon>Glossinidae</taxon>
        <taxon>Glossina</taxon>
    </lineage>
</organism>
<evidence type="ECO:0000313" key="10">
    <source>
        <dbReference type="Proteomes" id="UP000078200"/>
    </source>
</evidence>
<feature type="domain" description="PIH1 N-terminal" evidence="6">
    <location>
        <begin position="413"/>
        <end position="559"/>
    </location>
</feature>
<dbReference type="GO" id="GO:0000492">
    <property type="term" value="P:box C/D snoRNP assembly"/>
    <property type="evidence" value="ECO:0007669"/>
    <property type="project" value="TreeGrafter"/>
</dbReference>
<keyword evidence="10" id="KW-1185">Reference proteome</keyword>
<keyword evidence="5" id="KW-1133">Transmembrane helix</keyword>
<dbReference type="VEuPathDB" id="VectorBase:GAUT041626"/>
<dbReference type="InterPro" id="IPR050734">
    <property type="entry name" value="PIH1/Kintoun_subfamily"/>
</dbReference>
<dbReference type="Proteomes" id="UP000078200">
    <property type="component" value="Unassembled WGS sequence"/>
</dbReference>
<feature type="region of interest" description="Disordered" evidence="4">
    <location>
        <begin position="696"/>
        <end position="770"/>
    </location>
</feature>
<dbReference type="InterPro" id="IPR041442">
    <property type="entry name" value="PIH1D1/2/3_CS-like"/>
</dbReference>
<dbReference type="STRING" id="7395.A0A1A9VMF6"/>
<dbReference type="Pfam" id="PF16012">
    <property type="entry name" value="DUF4780"/>
    <property type="match status" value="1"/>
</dbReference>
<evidence type="ECO:0000256" key="1">
    <source>
        <dbReference type="ARBA" id="ARBA00008511"/>
    </source>
</evidence>
<dbReference type="PANTHER" id="PTHR22997:SF0">
    <property type="entry name" value="PIH1 DOMAIN-CONTAINING PROTEIN 1"/>
    <property type="match status" value="1"/>
</dbReference>
<dbReference type="GO" id="GO:0097255">
    <property type="term" value="C:R2TP complex"/>
    <property type="evidence" value="ECO:0007669"/>
    <property type="project" value="TreeGrafter"/>
</dbReference>
<dbReference type="GO" id="GO:1990904">
    <property type="term" value="C:ribonucleoprotein complex"/>
    <property type="evidence" value="ECO:0007669"/>
    <property type="project" value="TreeGrafter"/>
</dbReference>
<evidence type="ECO:0000259" key="7">
    <source>
        <dbReference type="Pfam" id="PF16012"/>
    </source>
</evidence>
<dbReference type="InterPro" id="IPR012981">
    <property type="entry name" value="PIH1_N"/>
</dbReference>
<dbReference type="Pfam" id="PF18201">
    <property type="entry name" value="PIH1_CS"/>
    <property type="match status" value="1"/>
</dbReference>
<comment type="similarity">
    <text evidence="1">Belongs to the PIH1 family.</text>
</comment>
<sequence length="951" mass="106454">YYYKQLFRCCSNIKVIFECGSVSLKFLISFFKGKERKAFLRRLGLPRHEAYELALSTEFDVKHYEKMLYDMIKNGERAEFINACISDNIKGLSCDNYDLNCESNFHNSTENNVPPPPPRMLNWESDTAIDVDQIPDHDEAPTTSKEANKSEGANGSEKLSKCKRRKKSYFLRLGFQNEAAHQLAKDGYSKKSARRLGTVLNIIPYRIAILPCDYPETLLFTEHMDQIQSILMTKLSSEHNQSALSTLSITNIVYKAGFMSIDCKNDEAMVKWLLLNVRLIQLGEDIELMAIQERTMPDPFICVGIFKNASNLGAKEILRNVQATNNGLSVRAWRTLKTVFTGNATKLVLAVDPKSAEIIQEKNNFITYNGHQVHLKHQKSLKPYLRSDPQFPSASLYYMKRISPSINSSSVSTETNYLKPELGFCIKTFKINTNEKYFINVCQTEEIPAPDDVTEDQLTAILNSDEPSSFRIPMSISEPRITKDKSDKPVDAVDIAVNPKFFSKIEKSLLFRDFFLALIAEALNDKYNVQIKVDKAIILNNRKFIGALVTHRVRNNDIKTVLSSYQNPSNEDIKKLKTLQASSAANKTLIEEIDSKEFNALKKKSEEFKQQNSTSIMPEYKLRARLRDNQVEEVQAEFYLPKCLSSGEIALDIGEDRILLESAQRGYLFDKFVNYQLNQDRARAIFDKTNKVSNTVRDMRISQSPRRSANQGGREIVRSPKHRSQKRGGQSRRKNNRRRGRGKPPRRYNDRYGRNGRGGAKKKNLFRRERVKMPQQDKRRIYRFNGRFACFAKEAFFFSKAAFCSCSFGASGAASFAASGVASFAASGVASFAAAGVASFAASGLSSFAASGLSSFAASGLASFAASGLASFAASGLASLEASAFVSFGFSASLAPFALGSFGGSSVFSSSQYMLCEIERCESQNYQKSALANNSSGHPANAQQKPSYTES</sequence>
<evidence type="ECO:0000256" key="3">
    <source>
        <dbReference type="ARBA" id="ARBA00046233"/>
    </source>
</evidence>
<dbReference type="PANTHER" id="PTHR22997">
    <property type="entry name" value="PIH1 DOMAIN-CONTAINING PROTEIN 1"/>
    <property type="match status" value="1"/>
</dbReference>
<feature type="domain" description="DUF4780" evidence="7">
    <location>
        <begin position="206"/>
        <end position="375"/>
    </location>
</feature>
<evidence type="ECO:0000313" key="9">
    <source>
        <dbReference type="EnsemblMetazoa" id="GAUT041626-PA"/>
    </source>
</evidence>
<feature type="domain" description="PIH1D1/2/3 CS-like" evidence="8">
    <location>
        <begin position="624"/>
        <end position="691"/>
    </location>
</feature>
<keyword evidence="5" id="KW-0812">Transmembrane</keyword>
<dbReference type="Pfam" id="PF08190">
    <property type="entry name" value="PIH1"/>
    <property type="match status" value="1"/>
</dbReference>
<feature type="transmembrane region" description="Helical" evidence="5">
    <location>
        <begin position="884"/>
        <end position="904"/>
    </location>
</feature>
<evidence type="ECO:0000256" key="2">
    <source>
        <dbReference type="ARBA" id="ARBA00040540"/>
    </source>
</evidence>
<dbReference type="EnsemblMetazoa" id="GAUT041626-RA">
    <property type="protein sequence ID" value="GAUT041626-PA"/>
    <property type="gene ID" value="GAUT041626"/>
</dbReference>
<dbReference type="InterPro" id="IPR031961">
    <property type="entry name" value="DUF4780"/>
</dbReference>
<keyword evidence="5" id="KW-0472">Membrane</keyword>
<feature type="compositionally biased region" description="Basic residues" evidence="4">
    <location>
        <begin position="719"/>
        <end position="746"/>
    </location>
</feature>